<sequence>MSGEKKSLPSLSSLARQKNNNPSPNGSLSQLKQKMQKQEASKPLSPLQSLAQKSTNKPNSNGLPSLASLAQRSSPKANSLSHLSTRNLPSASKPTRLSKLTSPVQSKVESSIKEQSEEEEEQKIDQAKNHVEDDSEKGDTDDNPLCAKPSVAAQFLFEQQPQMTLNRQVQFLNSSLHIMFYESIKKSSTIPVFAFDKPSPDDIVFAAQSQRGNNKKN</sequence>
<dbReference type="Proteomes" id="UP000253551">
    <property type="component" value="Unassembled WGS sequence"/>
</dbReference>
<keyword evidence="3" id="KW-1185">Reference proteome</keyword>
<name>A0A367KTY7_RHIST</name>
<proteinExistence type="predicted"/>
<reference evidence="2 3" key="1">
    <citation type="journal article" date="2018" name="G3 (Bethesda)">
        <title>Phylogenetic and Phylogenomic Definition of Rhizopus Species.</title>
        <authorList>
            <person name="Gryganskyi A.P."/>
            <person name="Golan J."/>
            <person name="Dolatabadi S."/>
            <person name="Mondo S."/>
            <person name="Robb S."/>
            <person name="Idnurm A."/>
            <person name="Muszewska A."/>
            <person name="Steczkiewicz K."/>
            <person name="Masonjones S."/>
            <person name="Liao H.L."/>
            <person name="Gajdeczka M.T."/>
            <person name="Anike F."/>
            <person name="Vuek A."/>
            <person name="Anishchenko I.M."/>
            <person name="Voigt K."/>
            <person name="de Hoog G.S."/>
            <person name="Smith M.E."/>
            <person name="Heitman J."/>
            <person name="Vilgalys R."/>
            <person name="Stajich J.E."/>
        </authorList>
    </citation>
    <scope>NUCLEOTIDE SEQUENCE [LARGE SCALE GENOMIC DNA]</scope>
    <source>
        <strain evidence="2 3">LSU 92-RS-03</strain>
    </source>
</reference>
<feature type="compositionally biased region" description="Polar residues" evidence="1">
    <location>
        <begin position="46"/>
        <end position="104"/>
    </location>
</feature>
<protein>
    <submittedName>
        <fullName evidence="2">Uncharacterized protein</fullName>
    </submittedName>
</protein>
<accession>A0A367KTY7</accession>
<dbReference type="OrthoDB" id="2449404at2759"/>
<dbReference type="EMBL" id="PJQM01000331">
    <property type="protein sequence ID" value="RCI05668.1"/>
    <property type="molecule type" value="Genomic_DNA"/>
</dbReference>
<gene>
    <name evidence="2" type="ORF">CU098_013300</name>
</gene>
<dbReference type="AlphaFoldDB" id="A0A367KTY7"/>
<comment type="caution">
    <text evidence="2">The sequence shown here is derived from an EMBL/GenBank/DDBJ whole genome shotgun (WGS) entry which is preliminary data.</text>
</comment>
<evidence type="ECO:0000256" key="1">
    <source>
        <dbReference type="SAM" id="MobiDB-lite"/>
    </source>
</evidence>
<organism evidence="2 3">
    <name type="scientific">Rhizopus stolonifer</name>
    <name type="common">Rhizopus nigricans</name>
    <dbReference type="NCBI Taxonomy" id="4846"/>
    <lineage>
        <taxon>Eukaryota</taxon>
        <taxon>Fungi</taxon>
        <taxon>Fungi incertae sedis</taxon>
        <taxon>Mucoromycota</taxon>
        <taxon>Mucoromycotina</taxon>
        <taxon>Mucoromycetes</taxon>
        <taxon>Mucorales</taxon>
        <taxon>Mucorineae</taxon>
        <taxon>Rhizopodaceae</taxon>
        <taxon>Rhizopus</taxon>
    </lineage>
</organism>
<feature type="compositionally biased region" description="Basic and acidic residues" evidence="1">
    <location>
        <begin position="123"/>
        <end position="140"/>
    </location>
</feature>
<feature type="region of interest" description="Disordered" evidence="1">
    <location>
        <begin position="1"/>
        <end position="146"/>
    </location>
</feature>
<evidence type="ECO:0000313" key="3">
    <source>
        <dbReference type="Proteomes" id="UP000253551"/>
    </source>
</evidence>
<feature type="compositionally biased region" description="Polar residues" evidence="1">
    <location>
        <begin position="9"/>
        <end position="26"/>
    </location>
</feature>
<dbReference type="STRING" id="4846.A0A367KTY7"/>
<evidence type="ECO:0000313" key="2">
    <source>
        <dbReference type="EMBL" id="RCI05668.1"/>
    </source>
</evidence>